<sequence>MLFTCRLSSTSQLSKIQRTTRSFTLKGFNGNLALRYYANTNANMATGNTEKITNWVAPGDKSGEFKRGQSQFRDFIKKGGEFEPQGGRYHLFVSYACPWAHRTLIVRQLKGLQDLIPYTSVHWHMQEKGWRFATAGDSDAPGEFVRGDPVEGHEGYTHIRDVYFGVDGEYQGRFTVPCLFDMKTGRIVSNESSEIIRMFYEEFDDLIEPKYRDVKLLPKELEAEIDEANEWIYNDINNGVYKSGFATTEEAYTKAVKTLFGSLDRVEKHLEGMSGKGLYWFGEEITEVDVRLFTTIVRFDCVYVQHFKTNIREIRSGYPYIHKWLRNLYWNHAAFKDTTEFTHIKCHYTKSHTQINPYSITPVGPEPPILREDEEVPAVKYALAMAAKK</sequence>
<dbReference type="Pfam" id="PF13410">
    <property type="entry name" value="GST_C_2"/>
    <property type="match status" value="1"/>
</dbReference>
<dbReference type="InterPro" id="IPR036282">
    <property type="entry name" value="Glutathione-S-Trfase_C_sf"/>
</dbReference>
<dbReference type="Gene3D" id="3.40.30.10">
    <property type="entry name" value="Glutaredoxin"/>
    <property type="match status" value="1"/>
</dbReference>
<dbReference type="FunFam" id="3.40.30.10:FF:000162">
    <property type="entry name" value="Glutathione S-transferase Gst3"/>
    <property type="match status" value="1"/>
</dbReference>
<evidence type="ECO:0000313" key="2">
    <source>
        <dbReference type="EMBL" id="CAG8954608.1"/>
    </source>
</evidence>
<dbReference type="CDD" id="cd03190">
    <property type="entry name" value="GST_C_Omega_like"/>
    <property type="match status" value="1"/>
</dbReference>
<reference evidence="2" key="1">
    <citation type="submission" date="2021-07" db="EMBL/GenBank/DDBJ databases">
        <authorList>
            <person name="Durling M."/>
        </authorList>
    </citation>
    <scope>NUCLEOTIDE SEQUENCE</scope>
</reference>
<dbReference type="SUPFAM" id="SSF47616">
    <property type="entry name" value="GST C-terminal domain-like"/>
    <property type="match status" value="1"/>
</dbReference>
<dbReference type="Proteomes" id="UP000696280">
    <property type="component" value="Unassembled WGS sequence"/>
</dbReference>
<dbReference type="EMBL" id="CAJVRL010000057">
    <property type="protein sequence ID" value="CAG8954608.1"/>
    <property type="molecule type" value="Genomic_DNA"/>
</dbReference>
<keyword evidence="3" id="KW-1185">Reference proteome</keyword>
<dbReference type="OrthoDB" id="2309723at2759"/>
<accession>A0A9N9PTK4</accession>
<feature type="domain" description="GST N-terminal" evidence="1">
    <location>
        <begin position="96"/>
        <end position="201"/>
    </location>
</feature>
<dbReference type="GO" id="GO:0004364">
    <property type="term" value="F:glutathione transferase activity"/>
    <property type="evidence" value="ECO:0007669"/>
    <property type="project" value="InterPro"/>
</dbReference>
<dbReference type="PANTHER" id="PTHR32419">
    <property type="entry name" value="GLUTATHIONYL-HYDROQUINONE REDUCTASE"/>
    <property type="match status" value="1"/>
</dbReference>
<dbReference type="Gene3D" id="1.20.1050.10">
    <property type="match status" value="1"/>
</dbReference>
<dbReference type="InterPro" id="IPR040079">
    <property type="entry name" value="Glutathione_S-Trfase"/>
</dbReference>
<dbReference type="InterPro" id="IPR036249">
    <property type="entry name" value="Thioredoxin-like_sf"/>
</dbReference>
<proteinExistence type="predicted"/>
<dbReference type="InterPro" id="IPR016639">
    <property type="entry name" value="GST_Omega/GSH"/>
</dbReference>
<dbReference type="PANTHER" id="PTHR32419:SF6">
    <property type="entry name" value="GLUTATHIONE S-TRANSFERASE OMEGA-LIKE 1-RELATED"/>
    <property type="match status" value="1"/>
</dbReference>
<dbReference type="InterPro" id="IPR004045">
    <property type="entry name" value="Glutathione_S-Trfase_N"/>
</dbReference>
<organism evidence="2 3">
    <name type="scientific">Hymenoscyphus fraxineus</name>
    <dbReference type="NCBI Taxonomy" id="746836"/>
    <lineage>
        <taxon>Eukaryota</taxon>
        <taxon>Fungi</taxon>
        <taxon>Dikarya</taxon>
        <taxon>Ascomycota</taxon>
        <taxon>Pezizomycotina</taxon>
        <taxon>Leotiomycetes</taxon>
        <taxon>Helotiales</taxon>
        <taxon>Helotiaceae</taxon>
        <taxon>Hymenoscyphus</taxon>
    </lineage>
</organism>
<dbReference type="SFLD" id="SFLDS00019">
    <property type="entry name" value="Glutathione_Transferase_(cytos"/>
    <property type="match status" value="1"/>
</dbReference>
<protein>
    <recommendedName>
        <fullName evidence="1">GST N-terminal domain-containing protein</fullName>
    </recommendedName>
</protein>
<dbReference type="Pfam" id="PF13409">
    <property type="entry name" value="GST_N_2"/>
    <property type="match status" value="1"/>
</dbReference>
<name>A0A9N9PTK4_9HELO</name>
<evidence type="ECO:0000259" key="1">
    <source>
        <dbReference type="Pfam" id="PF13409"/>
    </source>
</evidence>
<gene>
    <name evidence="2" type="ORF">HYFRA_00004527</name>
</gene>
<comment type="caution">
    <text evidence="2">The sequence shown here is derived from an EMBL/GenBank/DDBJ whole genome shotgun (WGS) entry which is preliminary data.</text>
</comment>
<evidence type="ECO:0000313" key="3">
    <source>
        <dbReference type="Proteomes" id="UP000696280"/>
    </source>
</evidence>
<dbReference type="SUPFAM" id="SSF52833">
    <property type="entry name" value="Thioredoxin-like"/>
    <property type="match status" value="1"/>
</dbReference>
<dbReference type="AlphaFoldDB" id="A0A9N9PTK4"/>
<dbReference type="SFLD" id="SFLDG01206">
    <property type="entry name" value="Xi.1"/>
    <property type="match status" value="1"/>
</dbReference>
<dbReference type="InterPro" id="IPR047047">
    <property type="entry name" value="GST_Omega-like_C"/>
</dbReference>
<dbReference type="GO" id="GO:0005737">
    <property type="term" value="C:cytoplasm"/>
    <property type="evidence" value="ECO:0007669"/>
    <property type="project" value="TreeGrafter"/>
</dbReference>
<dbReference type="SFLD" id="SFLDG01148">
    <property type="entry name" value="Xi_(cytGST)"/>
    <property type="match status" value="1"/>
</dbReference>